<accession>A0A0R2HIH7</accession>
<proteinExistence type="predicted"/>
<feature type="signal peptide" evidence="1">
    <location>
        <begin position="1"/>
        <end position="25"/>
    </location>
</feature>
<gene>
    <name evidence="2" type="ORF">IV49_GL000146</name>
</gene>
<evidence type="ECO:0000256" key="1">
    <source>
        <dbReference type="SAM" id="SignalP"/>
    </source>
</evidence>
<dbReference type="EMBL" id="JQBL01000001">
    <property type="protein sequence ID" value="KRN51526.1"/>
    <property type="molecule type" value="Genomic_DNA"/>
</dbReference>
<dbReference type="Proteomes" id="UP000051841">
    <property type="component" value="Unassembled WGS sequence"/>
</dbReference>
<keyword evidence="3" id="KW-1185">Reference proteome</keyword>
<dbReference type="AlphaFoldDB" id="A0A0R2HIH7"/>
<evidence type="ECO:0000313" key="3">
    <source>
        <dbReference type="Proteomes" id="UP000051841"/>
    </source>
</evidence>
<protein>
    <submittedName>
        <fullName evidence="2">Uncharacterized protein</fullName>
    </submittedName>
</protein>
<comment type="caution">
    <text evidence="2">The sequence shown here is derived from an EMBL/GenBank/DDBJ whole genome shotgun (WGS) entry which is preliminary data.</text>
</comment>
<dbReference type="PATRIC" id="fig|1410657.5.peg.148"/>
<dbReference type="RefSeq" id="WP_031589953.1">
    <property type="nucleotide sequence ID" value="NZ_JQBL01000001.1"/>
</dbReference>
<name>A0A0R2HIH7_9FIRM</name>
<keyword evidence="1" id="KW-0732">Signal</keyword>
<feature type="chain" id="PRO_5006417762" evidence="1">
    <location>
        <begin position="26"/>
        <end position="193"/>
    </location>
</feature>
<organism evidence="2 3">
    <name type="scientific">Kandleria vitulina DSM 20405</name>
    <dbReference type="NCBI Taxonomy" id="1410657"/>
    <lineage>
        <taxon>Bacteria</taxon>
        <taxon>Bacillati</taxon>
        <taxon>Bacillota</taxon>
        <taxon>Erysipelotrichia</taxon>
        <taxon>Erysipelotrichales</taxon>
        <taxon>Coprobacillaceae</taxon>
        <taxon>Kandleria</taxon>
    </lineage>
</organism>
<reference evidence="2 3" key="1">
    <citation type="journal article" date="2015" name="Genome Announc.">
        <title>Expanding the biotechnology potential of lactobacilli through comparative genomics of 213 strains and associated genera.</title>
        <authorList>
            <person name="Sun Z."/>
            <person name="Harris H.M."/>
            <person name="McCann A."/>
            <person name="Guo C."/>
            <person name="Argimon S."/>
            <person name="Zhang W."/>
            <person name="Yang X."/>
            <person name="Jeffery I.B."/>
            <person name="Cooney J.C."/>
            <person name="Kagawa T.F."/>
            <person name="Liu W."/>
            <person name="Song Y."/>
            <person name="Salvetti E."/>
            <person name="Wrobel A."/>
            <person name="Rasinkangas P."/>
            <person name="Parkhill J."/>
            <person name="Rea M.C."/>
            <person name="O'Sullivan O."/>
            <person name="Ritari J."/>
            <person name="Douillard F.P."/>
            <person name="Paul Ross R."/>
            <person name="Yang R."/>
            <person name="Briner A.E."/>
            <person name="Felis G.E."/>
            <person name="de Vos W.M."/>
            <person name="Barrangou R."/>
            <person name="Klaenhammer T.R."/>
            <person name="Caufield P.W."/>
            <person name="Cui Y."/>
            <person name="Zhang H."/>
            <person name="O'Toole P.W."/>
        </authorList>
    </citation>
    <scope>NUCLEOTIDE SEQUENCE [LARGE SCALE GENOMIC DNA]</scope>
    <source>
        <strain evidence="2 3">DSM 20405</strain>
    </source>
</reference>
<evidence type="ECO:0000313" key="2">
    <source>
        <dbReference type="EMBL" id="KRN51526.1"/>
    </source>
</evidence>
<sequence length="193" mass="21663">MKKLFTLFVASLLIFTSAGITNIHAEDSAVSNKKCVSALLDSLEASASKNGISLNEELKKRKLVHGGTYNFSSDTQTQNLAKLLNQELKNRGEQTYATSSHSQNQMLLKVRTTQAKTKAKTKKKKKKKGKWIYKYTIDPFSFYRNNVTGEWRTLKTTSTIGHLVHTVIEGTVTHSSTYPIPYYNPAFKHLMGA</sequence>